<dbReference type="PANTHER" id="PTHR16062">
    <property type="entry name" value="SWI/SNF-RELATED"/>
    <property type="match status" value="1"/>
</dbReference>
<feature type="region of interest" description="Disordered" evidence="8">
    <location>
        <begin position="23"/>
        <end position="74"/>
    </location>
</feature>
<feature type="compositionally biased region" description="Polar residues" evidence="8">
    <location>
        <begin position="23"/>
        <end position="42"/>
    </location>
</feature>
<feature type="compositionally biased region" description="Low complexity" evidence="8">
    <location>
        <begin position="675"/>
        <end position="684"/>
    </location>
</feature>
<keyword evidence="3" id="KW-0156">Chromatin regulator</keyword>
<dbReference type="InterPro" id="IPR037382">
    <property type="entry name" value="Rsc/polybromo"/>
</dbReference>
<feature type="compositionally biased region" description="Low complexity" evidence="8">
    <location>
        <begin position="300"/>
        <end position="315"/>
    </location>
</feature>
<keyword evidence="6" id="KW-0539">Nucleus</keyword>
<dbReference type="PANTHER" id="PTHR16062:SF21">
    <property type="entry name" value="CHROMATIN STRUCTURE-REMODELING COMPLEX SUBUNIT RSC1-RELATED"/>
    <property type="match status" value="1"/>
</dbReference>
<accession>A0A8X6HXJ6</accession>
<comment type="caution">
    <text evidence="9">The sequence shown here is derived from an EMBL/GenBank/DDBJ whole genome shotgun (WGS) entry which is preliminary data.</text>
</comment>
<feature type="compositionally biased region" description="Acidic residues" evidence="8">
    <location>
        <begin position="109"/>
        <end position="122"/>
    </location>
</feature>
<gene>
    <name evidence="9" type="primary">AVEN_265646_1</name>
    <name evidence="9" type="ORF">TNCT_692681</name>
</gene>
<dbReference type="GO" id="GO:0006368">
    <property type="term" value="P:transcription elongation by RNA polymerase II"/>
    <property type="evidence" value="ECO:0007669"/>
    <property type="project" value="TreeGrafter"/>
</dbReference>
<evidence type="ECO:0000256" key="2">
    <source>
        <dbReference type="ARBA" id="ARBA00022737"/>
    </source>
</evidence>
<feature type="coiled-coil region" evidence="7">
    <location>
        <begin position="439"/>
        <end position="504"/>
    </location>
</feature>
<protein>
    <submittedName>
        <fullName evidence="9">Uncharacterized protein</fullName>
    </submittedName>
</protein>
<dbReference type="GO" id="GO:0016586">
    <property type="term" value="C:RSC-type complex"/>
    <property type="evidence" value="ECO:0007669"/>
    <property type="project" value="InterPro"/>
</dbReference>
<feature type="compositionally biased region" description="Low complexity" evidence="8">
    <location>
        <begin position="600"/>
        <end position="611"/>
    </location>
</feature>
<feature type="region of interest" description="Disordered" evidence="8">
    <location>
        <begin position="547"/>
        <end position="582"/>
    </location>
</feature>
<evidence type="ECO:0000256" key="7">
    <source>
        <dbReference type="SAM" id="Coils"/>
    </source>
</evidence>
<feature type="region of interest" description="Disordered" evidence="8">
    <location>
        <begin position="658"/>
        <end position="684"/>
    </location>
</feature>
<dbReference type="OrthoDB" id="67688at2759"/>
<evidence type="ECO:0000256" key="4">
    <source>
        <dbReference type="ARBA" id="ARBA00023015"/>
    </source>
</evidence>
<proteinExistence type="predicted"/>
<dbReference type="GO" id="GO:0006338">
    <property type="term" value="P:chromatin remodeling"/>
    <property type="evidence" value="ECO:0007669"/>
    <property type="project" value="InterPro"/>
</dbReference>
<evidence type="ECO:0000313" key="10">
    <source>
        <dbReference type="Proteomes" id="UP000887116"/>
    </source>
</evidence>
<feature type="compositionally biased region" description="Basic and acidic residues" evidence="8">
    <location>
        <begin position="612"/>
        <end position="622"/>
    </location>
</feature>
<organism evidence="9 10">
    <name type="scientific">Trichonephila clavata</name>
    <name type="common">Joro spider</name>
    <name type="synonym">Nephila clavata</name>
    <dbReference type="NCBI Taxonomy" id="2740835"/>
    <lineage>
        <taxon>Eukaryota</taxon>
        <taxon>Metazoa</taxon>
        <taxon>Ecdysozoa</taxon>
        <taxon>Arthropoda</taxon>
        <taxon>Chelicerata</taxon>
        <taxon>Arachnida</taxon>
        <taxon>Araneae</taxon>
        <taxon>Araneomorphae</taxon>
        <taxon>Entelegynae</taxon>
        <taxon>Araneoidea</taxon>
        <taxon>Nephilidae</taxon>
        <taxon>Trichonephila</taxon>
    </lineage>
</organism>
<feature type="region of interest" description="Disordered" evidence="8">
    <location>
        <begin position="108"/>
        <end position="132"/>
    </location>
</feature>
<feature type="region of interest" description="Disordered" evidence="8">
    <location>
        <begin position="300"/>
        <end position="327"/>
    </location>
</feature>
<comment type="subcellular location">
    <subcellularLocation>
        <location evidence="1">Nucleus</location>
    </subcellularLocation>
</comment>
<evidence type="ECO:0000256" key="5">
    <source>
        <dbReference type="ARBA" id="ARBA00023163"/>
    </source>
</evidence>
<evidence type="ECO:0000256" key="6">
    <source>
        <dbReference type="ARBA" id="ARBA00023242"/>
    </source>
</evidence>
<keyword evidence="4" id="KW-0805">Transcription regulation</keyword>
<feature type="region of interest" description="Disordered" evidence="8">
    <location>
        <begin position="229"/>
        <end position="249"/>
    </location>
</feature>
<evidence type="ECO:0000256" key="3">
    <source>
        <dbReference type="ARBA" id="ARBA00022853"/>
    </source>
</evidence>
<feature type="compositionally biased region" description="Polar residues" evidence="8">
    <location>
        <begin position="550"/>
        <end position="562"/>
    </location>
</feature>
<keyword evidence="5" id="KW-0804">Transcription</keyword>
<name>A0A8X6HXJ6_TRICU</name>
<keyword evidence="2" id="KW-0677">Repeat</keyword>
<feature type="compositionally biased region" description="Low complexity" evidence="8">
    <location>
        <begin position="240"/>
        <end position="249"/>
    </location>
</feature>
<dbReference type="AlphaFoldDB" id="A0A8X6HXJ6"/>
<feature type="region of interest" description="Disordered" evidence="8">
    <location>
        <begin position="600"/>
        <end position="622"/>
    </location>
</feature>
<dbReference type="Proteomes" id="UP000887116">
    <property type="component" value="Unassembled WGS sequence"/>
</dbReference>
<evidence type="ECO:0000256" key="8">
    <source>
        <dbReference type="SAM" id="MobiDB-lite"/>
    </source>
</evidence>
<feature type="compositionally biased region" description="Polar residues" evidence="8">
    <location>
        <begin position="572"/>
        <end position="582"/>
    </location>
</feature>
<evidence type="ECO:0000313" key="9">
    <source>
        <dbReference type="EMBL" id="GFR31603.1"/>
    </source>
</evidence>
<dbReference type="GO" id="GO:0003682">
    <property type="term" value="F:chromatin binding"/>
    <property type="evidence" value="ECO:0007669"/>
    <property type="project" value="TreeGrafter"/>
</dbReference>
<keyword evidence="7" id="KW-0175">Coiled coil</keyword>
<feature type="region of interest" description="Disordered" evidence="8">
    <location>
        <begin position="402"/>
        <end position="422"/>
    </location>
</feature>
<reference evidence="9" key="1">
    <citation type="submission" date="2020-07" db="EMBL/GenBank/DDBJ databases">
        <title>Multicomponent nature underlies the extraordinary mechanical properties of spider dragline silk.</title>
        <authorList>
            <person name="Kono N."/>
            <person name="Nakamura H."/>
            <person name="Mori M."/>
            <person name="Yoshida Y."/>
            <person name="Ohtoshi R."/>
            <person name="Malay A.D."/>
            <person name="Moran D.A.P."/>
            <person name="Tomita M."/>
            <person name="Numata K."/>
            <person name="Arakawa K."/>
        </authorList>
    </citation>
    <scope>NUCLEOTIDE SEQUENCE</scope>
</reference>
<evidence type="ECO:0000256" key="1">
    <source>
        <dbReference type="ARBA" id="ARBA00004123"/>
    </source>
</evidence>
<keyword evidence="10" id="KW-1185">Reference proteome</keyword>
<dbReference type="EMBL" id="BMAO01009558">
    <property type="protein sequence ID" value="GFR31603.1"/>
    <property type="molecule type" value="Genomic_DNA"/>
</dbReference>
<feature type="compositionally biased region" description="Basic and acidic residues" evidence="8">
    <location>
        <begin position="49"/>
        <end position="66"/>
    </location>
</feature>
<sequence>MRRSGEILRSVWVCNTCSNRRKQQSVVIATNQQQDTYTSTGQKVAGDSSGRKDDSMSREYHLHPVDDVVNPSHSDTVESDDYYLLMDDDDQWNDDIDDRTSSIRRMLEEAEEEEEEEYDSDEGGGGSALQTYYDRSPGEVYTIPEEEEEMVSPMMLSQGVTWDGELNPDTASSLLRWRGMGQSSHPSQQQAVQQSVSLIGTPSSSGFVSGSLIPSSAVGTIPRTVPLTSLSQSPAWPASTQPQDQQQWNLQQAQMVQQVTQQTNQQQLSMLPQQQQLTAQKQQQQQLQGAKPMDMTQGMGMMTQQQQQQNQLQKQQLKKGDDWSPGTDLSPILDVSPSLEAAEQELMEKCQDQLRPIPRATSGTISGMLADFNKALGLATTPEDGQPQRNLMVATTVAPPTQQPISGTVGGGGTAPQAVLPSGTEMDQNQNLVQQQFQLQQQQLMIQQQQQVIQQQQQQLQQQVHLQQQIQQQQQLQTQQVQQQQQQQQQLQQQEMQMLQQQQTTPLVQQQQGVVVSGTTPMQPQAQRKVHRRLPQPTMDQMHAAIAAQTPKSKSRTPSSIGGYQRPVSPIMPSSTSRTLYESTSTPGLLSVQQSGLSASSAGISSSISPIPKKDQDESEIGKKIRRRLPPVPLDQEPVVVRRTKDRTRTLSMGAMPLSTSSERNWESRRMPQRTTSLDDGMSLTTTTSSDLDFLGLTTSTDTYLQFLSSTLFGPTTTTTTTSVLASIPSSIECQRRITDPDLSGLLSHSSWADNYDPLRKLGSSTLPPVGGSRLTGGGGASLRRARHRRHASDTKLATSFPAMGRDLYVSIQFLP</sequence>